<accession>F0F7Y0</accession>
<evidence type="ECO:0000313" key="2">
    <source>
        <dbReference type="Proteomes" id="UP000005697"/>
    </source>
</evidence>
<proteinExistence type="predicted"/>
<reference evidence="1 2" key="1">
    <citation type="submission" date="2011-01" db="EMBL/GenBank/DDBJ databases">
        <authorList>
            <person name="Muzny D."/>
            <person name="Qin X."/>
            <person name="Deng J."/>
            <person name="Jiang H."/>
            <person name="Liu Y."/>
            <person name="Qu J."/>
            <person name="Song X.-Z."/>
            <person name="Zhang L."/>
            <person name="Thornton R."/>
            <person name="Coyle M."/>
            <person name="Francisco L."/>
            <person name="Jackson L."/>
            <person name="Javaid M."/>
            <person name="Korchina V."/>
            <person name="Kovar C."/>
            <person name="Mata R."/>
            <person name="Mathew T."/>
            <person name="Ngo R."/>
            <person name="Nguyen L."/>
            <person name="Nguyen N."/>
            <person name="Okwuonu G."/>
            <person name="Ongeri F."/>
            <person name="Pham C."/>
            <person name="Simmons D."/>
            <person name="Wilczek-Boney K."/>
            <person name="Hale W."/>
            <person name="Jakkamsetti A."/>
            <person name="Pham P."/>
            <person name="Ruth R."/>
            <person name="San Lucas F."/>
            <person name="Warren J."/>
            <person name="Zhang J."/>
            <person name="Zhao Z."/>
            <person name="Zhou C."/>
            <person name="Zhu D."/>
            <person name="Lee S."/>
            <person name="Bess C."/>
            <person name="Blankenburg K."/>
            <person name="Forbes L."/>
            <person name="Fu Q."/>
            <person name="Gubbala S."/>
            <person name="Hirani K."/>
            <person name="Jayaseelan J.C."/>
            <person name="Lara F."/>
            <person name="Munidasa M."/>
            <person name="Palculict T."/>
            <person name="Patil S."/>
            <person name="Pu L.-L."/>
            <person name="Saada N."/>
            <person name="Tang L."/>
            <person name="Weissenberger G."/>
            <person name="Zhu Y."/>
            <person name="Hemphill L."/>
            <person name="Shang Y."/>
            <person name="Youmans B."/>
            <person name="Ayvaz T."/>
            <person name="Ross M."/>
            <person name="Santibanez J."/>
            <person name="Aqrawi P."/>
            <person name="Gross S."/>
            <person name="Joshi V."/>
            <person name="Fowler G."/>
            <person name="Nazareth L."/>
            <person name="Reid J."/>
            <person name="Worley K."/>
            <person name="Petrosino J."/>
            <person name="Highlander S."/>
            <person name="Gibbs R."/>
        </authorList>
    </citation>
    <scope>NUCLEOTIDE SEQUENCE [LARGE SCALE GENOMIC DNA]</scope>
    <source>
        <strain evidence="1 2">DSM 16608</strain>
    </source>
</reference>
<dbReference type="EMBL" id="AEWX01000024">
    <property type="protein sequence ID" value="EGC19823.1"/>
    <property type="molecule type" value="Genomic_DNA"/>
</dbReference>
<name>F0F7Y0_9BACT</name>
<sequence>MDNRTIEAHNPLFFFQSMYLTEEPKKRQIIRMPGGIITG</sequence>
<dbReference type="Proteomes" id="UP000005697">
    <property type="component" value="Unassembled WGS sequence"/>
</dbReference>
<dbReference type="AlphaFoldDB" id="F0F7Y0"/>
<protein>
    <submittedName>
        <fullName evidence="1">Uncharacterized protein</fullName>
    </submittedName>
</protein>
<keyword evidence="2" id="KW-1185">Reference proteome</keyword>
<organism evidence="1 2">
    <name type="scientific">Prevotella multiformis DSM 16608</name>
    <dbReference type="NCBI Taxonomy" id="888743"/>
    <lineage>
        <taxon>Bacteria</taxon>
        <taxon>Pseudomonadati</taxon>
        <taxon>Bacteroidota</taxon>
        <taxon>Bacteroidia</taxon>
        <taxon>Bacteroidales</taxon>
        <taxon>Prevotellaceae</taxon>
        <taxon>Prevotella</taxon>
    </lineage>
</organism>
<comment type="caution">
    <text evidence="1">The sequence shown here is derived from an EMBL/GenBank/DDBJ whole genome shotgun (WGS) entry which is preliminary data.</text>
</comment>
<evidence type="ECO:0000313" key="1">
    <source>
        <dbReference type="EMBL" id="EGC19823.1"/>
    </source>
</evidence>
<gene>
    <name evidence="1" type="ORF">HMPREF9141_1697</name>
</gene>
<dbReference type="HOGENOM" id="CLU_3314694_0_0_10"/>